<dbReference type="Pfam" id="PF02170">
    <property type="entry name" value="PAZ"/>
    <property type="match status" value="1"/>
</dbReference>
<dbReference type="FunFam" id="3.30.420.10:FF:000014">
    <property type="entry name" value="Piwi-like RNA-mediated gene silencing 1"/>
    <property type="match status" value="1"/>
</dbReference>
<name>A0A0K2UCM1_LEPSM</name>
<dbReference type="InterPro" id="IPR003100">
    <property type="entry name" value="PAZ_dom"/>
</dbReference>
<dbReference type="PROSITE" id="PS50821">
    <property type="entry name" value="PAZ"/>
    <property type="match status" value="1"/>
</dbReference>
<protein>
    <submittedName>
        <fullName evidence="11">Uncharacterized protein</fullName>
    </submittedName>
</protein>
<dbReference type="GO" id="GO:0005737">
    <property type="term" value="C:cytoplasm"/>
    <property type="evidence" value="ECO:0007669"/>
    <property type="project" value="UniProtKB-SubCell"/>
</dbReference>
<dbReference type="AlphaFoldDB" id="A0A0K2UCM1"/>
<evidence type="ECO:0000256" key="4">
    <source>
        <dbReference type="ARBA" id="ARBA00022782"/>
    </source>
</evidence>
<dbReference type="SMART" id="SM00950">
    <property type="entry name" value="Piwi"/>
    <property type="match status" value="1"/>
</dbReference>
<dbReference type="EMBL" id="HACA01018439">
    <property type="protein sequence ID" value="CDW35800.1"/>
    <property type="molecule type" value="Transcribed_RNA"/>
</dbReference>
<dbReference type="Gene3D" id="2.170.260.10">
    <property type="entry name" value="paz domain"/>
    <property type="match status" value="1"/>
</dbReference>
<organism evidence="11">
    <name type="scientific">Lepeophtheirus salmonis</name>
    <name type="common">Salmon louse</name>
    <name type="synonym">Caligus salmonis</name>
    <dbReference type="NCBI Taxonomy" id="72036"/>
    <lineage>
        <taxon>Eukaryota</taxon>
        <taxon>Metazoa</taxon>
        <taxon>Ecdysozoa</taxon>
        <taxon>Arthropoda</taxon>
        <taxon>Crustacea</taxon>
        <taxon>Multicrustacea</taxon>
        <taxon>Hexanauplia</taxon>
        <taxon>Copepoda</taxon>
        <taxon>Siphonostomatoida</taxon>
        <taxon>Caligidae</taxon>
        <taxon>Lepeophtheirus</taxon>
    </lineage>
</organism>
<feature type="domain" description="Piwi" evidence="10">
    <location>
        <begin position="581"/>
        <end position="876"/>
    </location>
</feature>
<dbReference type="SUPFAM" id="SSF53098">
    <property type="entry name" value="Ribonuclease H-like"/>
    <property type="match status" value="1"/>
</dbReference>
<evidence type="ECO:0000259" key="9">
    <source>
        <dbReference type="PROSITE" id="PS50821"/>
    </source>
</evidence>
<dbReference type="InterPro" id="IPR036085">
    <property type="entry name" value="PAZ_dom_sf"/>
</dbReference>
<dbReference type="OrthoDB" id="445936at2759"/>
<feature type="domain" description="PAZ" evidence="9">
    <location>
        <begin position="301"/>
        <end position="416"/>
    </location>
</feature>
<keyword evidence="6" id="KW-0943">RNA-mediated gene silencing</keyword>
<evidence type="ECO:0000256" key="1">
    <source>
        <dbReference type="ARBA" id="ARBA00004496"/>
    </source>
</evidence>
<sequence>MFGSRGRGFAIAAALHKAREEEKLRQVGHLGPTAARLNNINNGMKEESSSISSSSTESLYQYTSKIKISRNTNERNGSEEVSRHTSEESLESYKNDRSLSRSDSYTTDKYRDENISEKKFENNLWYGNSGEKIDLLTNCIELHVSKERQQAGFFEHQVRFEPELDSRSLRRKILNSRQDLLGPAIIFDGFSLFLPSRCRHDYIESKNKKHKIYINFIKNRNYKDANNVTIFNLLIKQVCSALNMVQIRKNYFLPSRAQIIEKHKLEVWPGYVMSVNDYGSSGLLLQCDMKSKILRTQTVHDVIRDIITNCREGQNSDIQAKIKKTLIGQCVLTKYNNKSYRVDDIDFYMNPASTFDMNGTQESFKNYYDQHYQITVKDMGQPLLIHHPKIPRIIDQNSRSNYGLICLIPELCYMTGLSDPMRSNFSLMKDLSTVTKMSPFQRKNRIQKFLEEVRSNSDAQNILQKWGLNVATKAFPLEGRILQPYIIRFGEGYKIEACGDFSAGTLRMPVVGPVSVENWLLLFDQRNREYAKSFVSFYNEASKNLKITVSEPQIIPLSVGRTDEFVKKIRSHLQRDNSIQLVVTIVDSPRSDLYSAVKKVCLVDHSVASQFILRKTLCPTKNVRNIVKKIALQINCKLGGKLWDGHSPYKNAMIVGIDVYHDPDRQHQSCLGFVASLNTSFTQWYSTTERHSNNEEIANALGKCIYRAIKEYKQQNHCIPSRIVVYRDGVGDGRMNMVNEFEVPQMLKMYRSLSPDSSTPLKFTLIIVSKRVNTKVIVLNEKSAFNPPQGTVVDHSITENRTYPNFYLVSQKVGEGTVTPTHYTIAYDNSDLSAEHAQKLSYWLTYMYYNWPGAIRVPVPCQYAHKLAALVGEFIGKETNPALSNKLFFL</sequence>
<evidence type="ECO:0000256" key="3">
    <source>
        <dbReference type="ARBA" id="ARBA00022490"/>
    </source>
</evidence>
<reference evidence="11" key="1">
    <citation type="submission" date="2014-05" db="EMBL/GenBank/DDBJ databases">
        <authorList>
            <person name="Chronopoulou M."/>
        </authorList>
    </citation>
    <scope>NUCLEOTIDE SEQUENCE</scope>
    <source>
        <tissue evidence="11">Whole organism</tissue>
    </source>
</reference>
<dbReference type="InterPro" id="IPR036397">
    <property type="entry name" value="RNaseH_sf"/>
</dbReference>
<dbReference type="Pfam" id="PF02171">
    <property type="entry name" value="Piwi"/>
    <property type="match status" value="1"/>
</dbReference>
<feature type="region of interest" description="Disordered" evidence="8">
    <location>
        <begin position="70"/>
        <end position="105"/>
    </location>
</feature>
<dbReference type="GO" id="GO:0140965">
    <property type="term" value="P:secondary piRNA processing"/>
    <property type="evidence" value="ECO:0007669"/>
    <property type="project" value="UniProtKB-ARBA"/>
</dbReference>
<dbReference type="Gene3D" id="3.30.420.10">
    <property type="entry name" value="Ribonuclease H-like superfamily/Ribonuclease H"/>
    <property type="match status" value="1"/>
</dbReference>
<evidence type="ECO:0000256" key="5">
    <source>
        <dbReference type="ARBA" id="ARBA00022884"/>
    </source>
</evidence>
<evidence type="ECO:0000313" key="11">
    <source>
        <dbReference type="EMBL" id="CDW35800.1"/>
    </source>
</evidence>
<dbReference type="EMBL" id="HACA01018440">
    <property type="protein sequence ID" value="CDW35801.1"/>
    <property type="molecule type" value="Transcribed_RNA"/>
</dbReference>
<keyword evidence="4" id="KW-0221">Differentiation</keyword>
<dbReference type="PROSITE" id="PS50822">
    <property type="entry name" value="PIWI"/>
    <property type="match status" value="1"/>
</dbReference>
<keyword evidence="5" id="KW-0694">RNA-binding</keyword>
<dbReference type="Pfam" id="PF23278">
    <property type="entry name" value="Piwi_N"/>
    <property type="match status" value="1"/>
</dbReference>
<evidence type="ECO:0000256" key="7">
    <source>
        <dbReference type="ARBA" id="ARBA00038291"/>
    </source>
</evidence>
<dbReference type="SUPFAM" id="SSF101690">
    <property type="entry name" value="PAZ domain"/>
    <property type="match status" value="1"/>
</dbReference>
<evidence type="ECO:0000259" key="10">
    <source>
        <dbReference type="PROSITE" id="PS50822"/>
    </source>
</evidence>
<dbReference type="PANTHER" id="PTHR22891">
    <property type="entry name" value="EUKARYOTIC TRANSLATION INITIATION FACTOR 2C"/>
    <property type="match status" value="1"/>
</dbReference>
<evidence type="ECO:0000256" key="6">
    <source>
        <dbReference type="ARBA" id="ARBA00023158"/>
    </source>
</evidence>
<keyword evidence="3" id="KW-0963">Cytoplasm</keyword>
<evidence type="ECO:0000256" key="2">
    <source>
        <dbReference type="ARBA" id="ARBA00022473"/>
    </source>
</evidence>
<proteinExistence type="inferred from homology"/>
<dbReference type="GO" id="GO:0003723">
    <property type="term" value="F:RNA binding"/>
    <property type="evidence" value="ECO:0007669"/>
    <property type="project" value="UniProtKB-KW"/>
</dbReference>
<keyword evidence="2" id="KW-0217">Developmental protein</keyword>
<feature type="compositionally biased region" description="Basic and acidic residues" evidence="8">
    <location>
        <begin position="72"/>
        <end position="105"/>
    </location>
</feature>
<evidence type="ECO:0000256" key="8">
    <source>
        <dbReference type="SAM" id="MobiDB-lite"/>
    </source>
</evidence>
<accession>A0A0K2UCM1</accession>
<dbReference type="CDD" id="cd02845">
    <property type="entry name" value="PAZ_piwi_like"/>
    <property type="match status" value="1"/>
</dbReference>
<dbReference type="InterPro" id="IPR012337">
    <property type="entry name" value="RNaseH-like_sf"/>
</dbReference>
<dbReference type="Gene3D" id="3.40.50.2300">
    <property type="match status" value="1"/>
</dbReference>
<dbReference type="FunFam" id="2.170.260.10:FF:000003">
    <property type="entry name" value="Piwi-like RNA-mediated gene silencing 2"/>
    <property type="match status" value="1"/>
</dbReference>
<dbReference type="InterPro" id="IPR003165">
    <property type="entry name" value="Piwi"/>
</dbReference>
<comment type="subcellular location">
    <subcellularLocation>
        <location evidence="1">Cytoplasm</location>
    </subcellularLocation>
</comment>
<dbReference type="SMART" id="SM00949">
    <property type="entry name" value="PAZ"/>
    <property type="match status" value="1"/>
</dbReference>
<feature type="region of interest" description="Disordered" evidence="8">
    <location>
        <begin position="23"/>
        <end position="56"/>
    </location>
</feature>
<dbReference type="GO" id="GO:0030154">
    <property type="term" value="P:cell differentiation"/>
    <property type="evidence" value="ECO:0007669"/>
    <property type="project" value="UniProtKB-KW"/>
</dbReference>
<comment type="similarity">
    <text evidence="7">Belongs to the argonaute family. Piwi subfamily.</text>
</comment>
<dbReference type="CDD" id="cd04658">
    <property type="entry name" value="Piwi_piwi-like_Euk"/>
    <property type="match status" value="1"/>
</dbReference>